<reference evidence="2 3" key="1">
    <citation type="submission" date="2020-04" db="EMBL/GenBank/DDBJ databases">
        <authorList>
            <person name="Alioto T."/>
            <person name="Alioto T."/>
            <person name="Gomez Garrido J."/>
        </authorList>
    </citation>
    <scope>NUCLEOTIDE SEQUENCE [LARGE SCALE GENOMIC DNA]</scope>
</reference>
<evidence type="ECO:0000313" key="3">
    <source>
        <dbReference type="Proteomes" id="UP000494165"/>
    </source>
</evidence>
<dbReference type="AlphaFoldDB" id="A0A8S1DH69"/>
<sequence length="102" mass="11698">MRRFFHLQLIACMLCLSATALRHHRASRALGYVPPYLPGLNRVTSDPSVSPAIFEWNAHNLGYFSRASASSRGEKGMSNPWLHFQHRPQFHTRAGHMFRHSL</sequence>
<feature type="chain" id="PRO_5035773056" description="Secreted protein" evidence="1">
    <location>
        <begin position="21"/>
        <end position="102"/>
    </location>
</feature>
<protein>
    <recommendedName>
        <fullName evidence="4">Secreted protein</fullName>
    </recommendedName>
</protein>
<gene>
    <name evidence="2" type="ORF">CLODIP_2_CD00934</name>
</gene>
<comment type="caution">
    <text evidence="2">The sequence shown here is derived from an EMBL/GenBank/DDBJ whole genome shotgun (WGS) entry which is preliminary data.</text>
</comment>
<feature type="signal peptide" evidence="1">
    <location>
        <begin position="1"/>
        <end position="20"/>
    </location>
</feature>
<organism evidence="2 3">
    <name type="scientific">Cloeon dipterum</name>
    <dbReference type="NCBI Taxonomy" id="197152"/>
    <lineage>
        <taxon>Eukaryota</taxon>
        <taxon>Metazoa</taxon>
        <taxon>Ecdysozoa</taxon>
        <taxon>Arthropoda</taxon>
        <taxon>Hexapoda</taxon>
        <taxon>Insecta</taxon>
        <taxon>Pterygota</taxon>
        <taxon>Palaeoptera</taxon>
        <taxon>Ephemeroptera</taxon>
        <taxon>Pisciforma</taxon>
        <taxon>Baetidae</taxon>
        <taxon>Cloeon</taxon>
    </lineage>
</organism>
<evidence type="ECO:0000313" key="2">
    <source>
        <dbReference type="EMBL" id="CAB3377213.1"/>
    </source>
</evidence>
<accession>A0A8S1DH69</accession>
<dbReference type="EMBL" id="CADEPI010000141">
    <property type="protein sequence ID" value="CAB3377213.1"/>
    <property type="molecule type" value="Genomic_DNA"/>
</dbReference>
<evidence type="ECO:0008006" key="4">
    <source>
        <dbReference type="Google" id="ProtNLM"/>
    </source>
</evidence>
<keyword evidence="1" id="KW-0732">Signal</keyword>
<evidence type="ECO:0000256" key="1">
    <source>
        <dbReference type="SAM" id="SignalP"/>
    </source>
</evidence>
<keyword evidence="3" id="KW-1185">Reference proteome</keyword>
<proteinExistence type="predicted"/>
<dbReference type="Proteomes" id="UP000494165">
    <property type="component" value="Unassembled WGS sequence"/>
</dbReference>
<name>A0A8S1DH69_9INSE</name>